<dbReference type="NCBIfam" id="NF001624">
    <property type="entry name" value="PRK00411.1-2"/>
    <property type="match status" value="1"/>
</dbReference>
<dbReference type="Gene3D" id="3.40.50.300">
    <property type="entry name" value="P-loop containing nucleotide triphosphate hydrolases"/>
    <property type="match status" value="1"/>
</dbReference>
<evidence type="ECO:0000256" key="2">
    <source>
        <dbReference type="ARBA" id="ARBA00022705"/>
    </source>
</evidence>
<dbReference type="GO" id="GO:0006260">
    <property type="term" value="P:DNA replication"/>
    <property type="evidence" value="ECO:0007669"/>
    <property type="project" value="UniProtKB-UniRule"/>
</dbReference>
<dbReference type="GO" id="GO:0005524">
    <property type="term" value="F:ATP binding"/>
    <property type="evidence" value="ECO:0007669"/>
    <property type="project" value="UniProtKB-UniRule"/>
</dbReference>
<reference evidence="7 8" key="1">
    <citation type="submission" date="2018-05" db="EMBL/GenBank/DDBJ databases">
        <title>Draft genome of Methanospirillum stamsii Pt1.</title>
        <authorList>
            <person name="Dueholm M.S."/>
            <person name="Nielsen P.H."/>
            <person name="Bakmann L.F."/>
            <person name="Otzen D.E."/>
        </authorList>
    </citation>
    <scope>NUCLEOTIDE SEQUENCE [LARGE SCALE GENOMIC DNA]</scope>
    <source>
        <strain evidence="7 8">Pt1</strain>
    </source>
</reference>
<dbReference type="InterPro" id="IPR041664">
    <property type="entry name" value="AAA_16"/>
</dbReference>
<feature type="domain" description="Cdc6 C-terminal" evidence="6">
    <location>
        <begin position="300"/>
        <end position="374"/>
    </location>
</feature>
<dbReference type="PANTHER" id="PTHR10763:SF26">
    <property type="entry name" value="CELL DIVISION CONTROL PROTEIN 6 HOMOLOG"/>
    <property type="match status" value="1"/>
</dbReference>
<dbReference type="GeneID" id="97610452"/>
<dbReference type="InterPro" id="IPR015163">
    <property type="entry name" value="Cdc6_C"/>
</dbReference>
<dbReference type="NCBIfam" id="TIGR02928">
    <property type="entry name" value="orc1/cdc6 family replication initiation protein"/>
    <property type="match status" value="1"/>
</dbReference>
<dbReference type="InterPro" id="IPR036388">
    <property type="entry name" value="WH-like_DNA-bd_sf"/>
</dbReference>
<feature type="binding site" evidence="5">
    <location>
        <position position="219"/>
    </location>
    <ligand>
        <name>ATP</name>
        <dbReference type="ChEBI" id="CHEBI:30616"/>
    </ligand>
</feature>
<dbReference type="HAMAP" id="MF_01407">
    <property type="entry name" value="ORC1_type_DNA_replic_protein"/>
    <property type="match status" value="1"/>
</dbReference>
<evidence type="ECO:0000259" key="6">
    <source>
        <dbReference type="SMART" id="SM01074"/>
    </source>
</evidence>
<dbReference type="GO" id="GO:0051301">
    <property type="term" value="P:cell division"/>
    <property type="evidence" value="ECO:0007669"/>
    <property type="project" value="UniProtKB-KW"/>
</dbReference>
<comment type="similarity">
    <text evidence="1 5">Belongs to the CDC6/cdc18 family.</text>
</comment>
<dbReference type="PANTHER" id="PTHR10763">
    <property type="entry name" value="CELL DIVISION CONTROL PROTEIN 6-RELATED"/>
    <property type="match status" value="1"/>
</dbReference>
<sequence>MTLKNMLMWDETLFRDPDIFEIDYIPDQFNYREGQMRELAFLLRPGIKGSRPLNALLKGTPGTGKTTSVRKIFSDIRDIPSKMIPIHINCQVENSRFMILSQIYRQIKGHNPSAAGNSYKRVLDSIAEILLAEDRVLLVALDDANYLLFENELNKVLYLLLRSHETYPGTRIGVMVIISDMDVDLSRELDVRVTSVFSPTEVYFPPYSHDETFQILKERVMQGLYPGVLSEALLEVVVDHTLRTGDMRVGIDMIKRATMNAEKDAMREISQEHIHEAYKISRFLHLKYSVLSLRREEKELLKILIELSQSDEQLTSGEVYLIVKKKLKLGYTVYYEALRKLDNLRLINLQFRDGRGRTRLINLRYDPDKIKLYL</sequence>
<dbReference type="InterPro" id="IPR036390">
    <property type="entry name" value="WH_DNA-bd_sf"/>
</dbReference>
<comment type="function">
    <text evidence="5">Involved in regulation of DNA replication.</text>
</comment>
<dbReference type="EMBL" id="QGMZ01000049">
    <property type="protein sequence ID" value="PWR70053.1"/>
    <property type="molecule type" value="Genomic_DNA"/>
</dbReference>
<dbReference type="InterPro" id="IPR027417">
    <property type="entry name" value="P-loop_NTPase"/>
</dbReference>
<evidence type="ECO:0000256" key="1">
    <source>
        <dbReference type="ARBA" id="ARBA00006184"/>
    </source>
</evidence>
<evidence type="ECO:0000313" key="8">
    <source>
        <dbReference type="Proteomes" id="UP000245934"/>
    </source>
</evidence>
<dbReference type="Pfam" id="PF22703">
    <property type="entry name" value="Cdc6_lid"/>
    <property type="match status" value="1"/>
</dbReference>
<dbReference type="InterPro" id="IPR050311">
    <property type="entry name" value="ORC1/CDC6"/>
</dbReference>
<dbReference type="InterPro" id="IPR014277">
    <property type="entry name" value="Orc1/Cdc6_arc"/>
</dbReference>
<comment type="caution">
    <text evidence="7">The sequence shown here is derived from an EMBL/GenBank/DDBJ whole genome shotgun (WGS) entry which is preliminary data.</text>
</comment>
<gene>
    <name evidence="7" type="primary">cdc6</name>
    <name evidence="7" type="ORF">DLD82_16530</name>
</gene>
<evidence type="ECO:0000256" key="5">
    <source>
        <dbReference type="HAMAP-Rule" id="MF_01407"/>
    </source>
</evidence>
<dbReference type="InterPro" id="IPR055237">
    <property type="entry name" value="Cdc6_lid"/>
</dbReference>
<feature type="binding site" evidence="5">
    <location>
        <position position="207"/>
    </location>
    <ligand>
        <name>ATP</name>
        <dbReference type="ChEBI" id="CHEBI:30616"/>
    </ligand>
</feature>
<dbReference type="SMART" id="SM01074">
    <property type="entry name" value="Cdc6_C"/>
    <property type="match status" value="1"/>
</dbReference>
<feature type="binding site" evidence="5">
    <location>
        <begin position="63"/>
        <end position="67"/>
    </location>
    <ligand>
        <name>ATP</name>
        <dbReference type="ChEBI" id="CHEBI:30616"/>
    </ligand>
</feature>
<dbReference type="Gene3D" id="1.10.8.60">
    <property type="match status" value="1"/>
</dbReference>
<protein>
    <recommendedName>
        <fullName evidence="5">ORC1-type DNA replication protein</fullName>
    </recommendedName>
</protein>
<dbReference type="AlphaFoldDB" id="A0A2V2N485"/>
<keyword evidence="8" id="KW-1185">Reference proteome</keyword>
<keyword evidence="7" id="KW-0132">Cell division</keyword>
<dbReference type="OrthoDB" id="53276at2157"/>
<keyword evidence="7" id="KW-0131">Cell cycle</keyword>
<evidence type="ECO:0000256" key="4">
    <source>
        <dbReference type="ARBA" id="ARBA00022840"/>
    </source>
</evidence>
<dbReference type="SUPFAM" id="SSF52540">
    <property type="entry name" value="P-loop containing nucleoside triphosphate hydrolases"/>
    <property type="match status" value="1"/>
</dbReference>
<name>A0A2V2N485_9EURY</name>
<dbReference type="Proteomes" id="UP000245934">
    <property type="component" value="Unassembled WGS sequence"/>
</dbReference>
<dbReference type="Gene3D" id="1.10.10.10">
    <property type="entry name" value="Winged helix-like DNA-binding domain superfamily/Winged helix DNA-binding domain"/>
    <property type="match status" value="1"/>
</dbReference>
<evidence type="ECO:0000256" key="3">
    <source>
        <dbReference type="ARBA" id="ARBA00022741"/>
    </source>
</evidence>
<keyword evidence="4 5" id="KW-0067">ATP-binding</keyword>
<dbReference type="Pfam" id="PF13191">
    <property type="entry name" value="AAA_16"/>
    <property type="match status" value="1"/>
</dbReference>
<dbReference type="RefSeq" id="WP_109942238.1">
    <property type="nucleotide sequence ID" value="NZ_CP176366.1"/>
</dbReference>
<keyword evidence="3 5" id="KW-0547">Nucleotide-binding</keyword>
<accession>A0A2V2N485</accession>
<organism evidence="7 8">
    <name type="scientific">Methanospirillum stamsii</name>
    <dbReference type="NCBI Taxonomy" id="1277351"/>
    <lineage>
        <taxon>Archaea</taxon>
        <taxon>Methanobacteriati</taxon>
        <taxon>Methanobacteriota</taxon>
        <taxon>Stenosarchaea group</taxon>
        <taxon>Methanomicrobia</taxon>
        <taxon>Methanomicrobiales</taxon>
        <taxon>Methanospirillaceae</taxon>
        <taxon>Methanospirillum</taxon>
    </lineage>
</organism>
<keyword evidence="2 5" id="KW-0235">DNA replication</keyword>
<evidence type="ECO:0000313" key="7">
    <source>
        <dbReference type="EMBL" id="PWR70053.1"/>
    </source>
</evidence>
<proteinExistence type="inferred from homology"/>
<dbReference type="SUPFAM" id="SSF46785">
    <property type="entry name" value="Winged helix' DNA-binding domain"/>
    <property type="match status" value="1"/>
</dbReference>